<comment type="caution">
    <text evidence="1">The sequence shown here is derived from an EMBL/GenBank/DDBJ whole genome shotgun (WGS) entry which is preliminary data.</text>
</comment>
<protein>
    <submittedName>
        <fullName evidence="1">Uncharacterized protein</fullName>
    </submittedName>
</protein>
<name>A0ABQ1DYH8_9FIRM</name>
<dbReference type="Proteomes" id="UP000620147">
    <property type="component" value="Unassembled WGS sequence"/>
</dbReference>
<dbReference type="SUPFAM" id="SSF56672">
    <property type="entry name" value="DNA/RNA polymerases"/>
    <property type="match status" value="1"/>
</dbReference>
<dbReference type="InterPro" id="IPR043502">
    <property type="entry name" value="DNA/RNA_pol_sf"/>
</dbReference>
<gene>
    <name evidence="1" type="ORF">BUFA31_09360</name>
</gene>
<dbReference type="EMBL" id="BLYJ01000008">
    <property type="protein sequence ID" value="GFO87772.1"/>
    <property type="molecule type" value="Genomic_DNA"/>
</dbReference>
<evidence type="ECO:0000313" key="2">
    <source>
        <dbReference type="Proteomes" id="UP000620147"/>
    </source>
</evidence>
<proteinExistence type="predicted"/>
<dbReference type="RefSeq" id="WP_413814488.1">
    <property type="nucleotide sequence ID" value="NZ_BLYJ01000008.1"/>
</dbReference>
<organism evidence="1 2">
    <name type="scientific">Butyricicoccus faecihominis</name>
    <dbReference type="NCBI Taxonomy" id="1712515"/>
    <lineage>
        <taxon>Bacteria</taxon>
        <taxon>Bacillati</taxon>
        <taxon>Bacillota</taxon>
        <taxon>Clostridia</taxon>
        <taxon>Eubacteriales</taxon>
        <taxon>Butyricicoccaceae</taxon>
        <taxon>Butyricicoccus</taxon>
    </lineage>
</organism>
<keyword evidence="2" id="KW-1185">Reference proteome</keyword>
<evidence type="ECO:0000313" key="1">
    <source>
        <dbReference type="EMBL" id="GFO87772.1"/>
    </source>
</evidence>
<reference evidence="1 2" key="1">
    <citation type="submission" date="2020-06" db="EMBL/GenBank/DDBJ databases">
        <title>Characterization of fructooligosaccharide metabolism and fructooligosaccharide-degrading enzymes in human commensal butyrate producers.</title>
        <authorList>
            <person name="Tanno H."/>
            <person name="Fujii T."/>
            <person name="Hirano K."/>
            <person name="Maeno S."/>
            <person name="Tonozuka T."/>
            <person name="Sakamoto M."/>
            <person name="Ohkuma M."/>
            <person name="Tochio T."/>
            <person name="Endo A."/>
        </authorList>
    </citation>
    <scope>NUCLEOTIDE SEQUENCE [LARGE SCALE GENOMIC DNA]</scope>
    <source>
        <strain evidence="1 2">JCM 31056</strain>
    </source>
</reference>
<sequence>MRTALVPKPGYKFVDADISAIEARVVAWLAGEEWVLQVFRMHDKIYEATEIPYTRVHYRE</sequence>
<accession>A0ABQ1DYH8</accession>